<protein>
    <submittedName>
        <fullName evidence="2">Uncharacterized protein</fullName>
    </submittedName>
</protein>
<feature type="region of interest" description="Disordered" evidence="1">
    <location>
        <begin position="94"/>
        <end position="115"/>
    </location>
</feature>
<accession>A0A3L8DDT6</accession>
<evidence type="ECO:0000313" key="2">
    <source>
        <dbReference type="EMBL" id="RLU18313.1"/>
    </source>
</evidence>
<dbReference type="EMBL" id="QOIP01000009">
    <property type="protein sequence ID" value="RLU18313.1"/>
    <property type="molecule type" value="Genomic_DNA"/>
</dbReference>
<proteinExistence type="predicted"/>
<comment type="caution">
    <text evidence="2">The sequence shown here is derived from an EMBL/GenBank/DDBJ whole genome shotgun (WGS) entry which is preliminary data.</text>
</comment>
<sequence>MPESVLCSVQRGWVGNDLANCRTLSGLTHSTHISDDEEESASVRHKYIELTVLLSGTKWEKDELSRPLCDEEKTERKNLLENADVLDLISHTSQMRKSSWPATFSPRRSTERNPL</sequence>
<dbReference type="OrthoDB" id="10017054at2759"/>
<dbReference type="Proteomes" id="UP000279307">
    <property type="component" value="Chromosome 9"/>
</dbReference>
<reference evidence="2" key="1">
    <citation type="journal article" date="2018" name="Genome Res.">
        <title>The genomic architecture and molecular evolution of ant odorant receptors.</title>
        <authorList>
            <person name="McKenzie S.K."/>
            <person name="Kronauer D.J.C."/>
        </authorList>
    </citation>
    <scope>NUCLEOTIDE SEQUENCE [LARGE SCALE GENOMIC DNA]</scope>
    <source>
        <strain evidence="2">Clonal line C1</strain>
    </source>
</reference>
<gene>
    <name evidence="2" type="ORF">DMN91_008670</name>
</gene>
<organism evidence="2">
    <name type="scientific">Ooceraea biroi</name>
    <name type="common">Clonal raider ant</name>
    <name type="synonym">Cerapachys biroi</name>
    <dbReference type="NCBI Taxonomy" id="2015173"/>
    <lineage>
        <taxon>Eukaryota</taxon>
        <taxon>Metazoa</taxon>
        <taxon>Ecdysozoa</taxon>
        <taxon>Arthropoda</taxon>
        <taxon>Hexapoda</taxon>
        <taxon>Insecta</taxon>
        <taxon>Pterygota</taxon>
        <taxon>Neoptera</taxon>
        <taxon>Endopterygota</taxon>
        <taxon>Hymenoptera</taxon>
        <taxon>Apocrita</taxon>
        <taxon>Aculeata</taxon>
        <taxon>Formicoidea</taxon>
        <taxon>Formicidae</taxon>
        <taxon>Dorylinae</taxon>
        <taxon>Ooceraea</taxon>
    </lineage>
</organism>
<name>A0A3L8DDT6_OOCBI</name>
<dbReference type="AlphaFoldDB" id="A0A3L8DDT6"/>
<evidence type="ECO:0000256" key="1">
    <source>
        <dbReference type="SAM" id="MobiDB-lite"/>
    </source>
</evidence>
<reference evidence="2" key="2">
    <citation type="submission" date="2018-07" db="EMBL/GenBank/DDBJ databases">
        <authorList>
            <person name="Mckenzie S.K."/>
            <person name="Kronauer D.J.C."/>
        </authorList>
    </citation>
    <scope>NUCLEOTIDE SEQUENCE</scope>
    <source>
        <strain evidence="2">Clonal line C1</strain>
    </source>
</reference>